<organism evidence="2 3">
    <name type="scientific">Flavobacterium akiainvivens</name>
    <dbReference type="NCBI Taxonomy" id="1202724"/>
    <lineage>
        <taxon>Bacteria</taxon>
        <taxon>Pseudomonadati</taxon>
        <taxon>Bacteroidota</taxon>
        <taxon>Flavobacteriia</taxon>
        <taxon>Flavobacteriales</taxon>
        <taxon>Flavobacteriaceae</taxon>
        <taxon>Flavobacterium</taxon>
    </lineage>
</organism>
<name>A0A0M8MDW8_9FLAO</name>
<sequence length="286" mass="31564">MKKLLLFTLLLAQAAFCQKDGNGNPVFNSVITNEEVVNGLTIVSNYYTMGNNLENKGSSVYIADTPTVVQVAKAAVELPAESYVVAKNQQALGLIMVRLYPKRQLFLVYPATGKTREFDLKAKGDISQLRAEELVANGYDPKAAIANGQLTFNGKKYSIIPNEEIRKEVFAIIEAEKVAGAQLSGMMIMTQAETKAYVIKQTAEGGDFDFFIPIKGKEMDGLQIKPGVFTTNLAVALYQWGSACYDIGVNKMEDALAIYAEIKGRALNQREKDYIKMGFNKELEKE</sequence>
<evidence type="ECO:0000313" key="2">
    <source>
        <dbReference type="EMBL" id="KOS06824.1"/>
    </source>
</evidence>
<dbReference type="Proteomes" id="UP000037755">
    <property type="component" value="Unassembled WGS sequence"/>
</dbReference>
<proteinExistence type="predicted"/>
<dbReference type="OrthoDB" id="1242346at2"/>
<dbReference type="STRING" id="1202724.AM493_12910"/>
<protein>
    <submittedName>
        <fullName evidence="2">Uncharacterized protein</fullName>
    </submittedName>
</protein>
<evidence type="ECO:0000313" key="3">
    <source>
        <dbReference type="Proteomes" id="UP000037755"/>
    </source>
</evidence>
<accession>A0A0M8MDW8</accession>
<feature type="chain" id="PRO_5005818262" evidence="1">
    <location>
        <begin position="20"/>
        <end position="286"/>
    </location>
</feature>
<keyword evidence="1" id="KW-0732">Signal</keyword>
<keyword evidence="3" id="KW-1185">Reference proteome</keyword>
<dbReference type="RefSeq" id="WP_054408446.1">
    <property type="nucleotide sequence ID" value="NZ_FOYA01000021.1"/>
</dbReference>
<gene>
    <name evidence="2" type="ORF">AM493_12910</name>
</gene>
<dbReference type="AlphaFoldDB" id="A0A0M8MDW8"/>
<reference evidence="2 3" key="1">
    <citation type="submission" date="2015-08" db="EMBL/GenBank/DDBJ databases">
        <title>Whole genome sequence of Flavobacterium akiainvivens IK-1T, from decaying Wikstroemia oahuensis, an endemic Hawaiian shrub.</title>
        <authorList>
            <person name="Wan X."/>
            <person name="Hou S."/>
            <person name="Saito J."/>
            <person name="Donachie S."/>
        </authorList>
    </citation>
    <scope>NUCLEOTIDE SEQUENCE [LARGE SCALE GENOMIC DNA]</scope>
    <source>
        <strain evidence="2 3">IK-1</strain>
    </source>
</reference>
<evidence type="ECO:0000256" key="1">
    <source>
        <dbReference type="SAM" id="SignalP"/>
    </source>
</evidence>
<dbReference type="EMBL" id="LIYD01000005">
    <property type="protein sequence ID" value="KOS06824.1"/>
    <property type="molecule type" value="Genomic_DNA"/>
</dbReference>
<dbReference type="PATRIC" id="fig|1202724.3.peg.2675"/>
<comment type="caution">
    <text evidence="2">The sequence shown here is derived from an EMBL/GenBank/DDBJ whole genome shotgun (WGS) entry which is preliminary data.</text>
</comment>
<feature type="signal peptide" evidence="1">
    <location>
        <begin position="1"/>
        <end position="19"/>
    </location>
</feature>